<evidence type="ECO:0000256" key="2">
    <source>
        <dbReference type="ARBA" id="ARBA00007090"/>
    </source>
</evidence>
<dbReference type="SUPFAM" id="SSF53955">
    <property type="entry name" value="Lysozyme-like"/>
    <property type="match status" value="1"/>
</dbReference>
<dbReference type="GO" id="GO:0009002">
    <property type="term" value="F:serine-type D-Ala-D-Ala carboxypeptidase activity"/>
    <property type="evidence" value="ECO:0007669"/>
    <property type="project" value="UniProtKB-EC"/>
</dbReference>
<comment type="caution">
    <text evidence="20">The sequence shown here is derived from an EMBL/GenBank/DDBJ whole genome shotgun (WGS) entry which is preliminary data.</text>
</comment>
<keyword evidence="7" id="KW-0328">Glycosyltransferase</keyword>
<proteinExistence type="inferred from homology"/>
<dbReference type="InterPro" id="IPR001460">
    <property type="entry name" value="PCN-bd_Tpept"/>
</dbReference>
<keyword evidence="9" id="KW-0378">Hydrolase</keyword>
<evidence type="ECO:0000256" key="16">
    <source>
        <dbReference type="ARBA" id="ARBA00049902"/>
    </source>
</evidence>
<evidence type="ECO:0000256" key="8">
    <source>
        <dbReference type="ARBA" id="ARBA00022679"/>
    </source>
</evidence>
<dbReference type="InterPro" id="IPR023346">
    <property type="entry name" value="Lysozyme-like_dom_sf"/>
</dbReference>
<feature type="domain" description="Glycosyl transferase family 51" evidence="19">
    <location>
        <begin position="97"/>
        <end position="271"/>
    </location>
</feature>
<keyword evidence="11" id="KW-0573">Peptidoglycan synthesis</keyword>
<dbReference type="Gene3D" id="3.40.710.10">
    <property type="entry name" value="DD-peptidase/beta-lactamase superfamily"/>
    <property type="match status" value="1"/>
</dbReference>
<evidence type="ECO:0000259" key="19">
    <source>
        <dbReference type="Pfam" id="PF00912"/>
    </source>
</evidence>
<dbReference type="InterPro" id="IPR012338">
    <property type="entry name" value="Beta-lactam/transpept-like"/>
</dbReference>
<dbReference type="GO" id="GO:0008955">
    <property type="term" value="F:peptidoglycan glycosyltransferase activity"/>
    <property type="evidence" value="ECO:0007669"/>
    <property type="project" value="UniProtKB-EC"/>
</dbReference>
<dbReference type="GO" id="GO:0008360">
    <property type="term" value="P:regulation of cell shape"/>
    <property type="evidence" value="ECO:0007669"/>
    <property type="project" value="UniProtKB-KW"/>
</dbReference>
<evidence type="ECO:0000256" key="15">
    <source>
        <dbReference type="ARBA" id="ARBA00034000"/>
    </source>
</evidence>
<evidence type="ECO:0000256" key="5">
    <source>
        <dbReference type="ARBA" id="ARBA00022645"/>
    </source>
</evidence>
<evidence type="ECO:0000256" key="10">
    <source>
        <dbReference type="ARBA" id="ARBA00022960"/>
    </source>
</evidence>
<dbReference type="GO" id="GO:0005886">
    <property type="term" value="C:plasma membrane"/>
    <property type="evidence" value="ECO:0007669"/>
    <property type="project" value="UniProtKB-SubCell"/>
</dbReference>
<comment type="catalytic activity">
    <reaction evidence="16">
        <text>[GlcNAc-(1-&gt;4)-Mur2Ac(oyl-L-Ala-gamma-D-Glu-L-Lys-D-Ala-D-Ala)](n)-di-trans,octa-cis-undecaprenyl diphosphate + beta-D-GlcNAc-(1-&gt;4)-Mur2Ac(oyl-L-Ala-gamma-D-Glu-L-Lys-D-Ala-D-Ala)-di-trans,octa-cis-undecaprenyl diphosphate = [GlcNAc-(1-&gt;4)-Mur2Ac(oyl-L-Ala-gamma-D-Glu-L-Lys-D-Ala-D-Ala)](n+1)-di-trans,octa-cis-undecaprenyl diphosphate + di-trans,octa-cis-undecaprenyl diphosphate + H(+)</text>
        <dbReference type="Rhea" id="RHEA:23708"/>
        <dbReference type="Rhea" id="RHEA-COMP:9602"/>
        <dbReference type="Rhea" id="RHEA-COMP:9603"/>
        <dbReference type="ChEBI" id="CHEBI:15378"/>
        <dbReference type="ChEBI" id="CHEBI:58405"/>
        <dbReference type="ChEBI" id="CHEBI:60033"/>
        <dbReference type="ChEBI" id="CHEBI:78435"/>
        <dbReference type="EC" id="2.4.99.28"/>
    </reaction>
</comment>
<dbReference type="InterPro" id="IPR001264">
    <property type="entry name" value="Glyco_trans_51"/>
</dbReference>
<feature type="transmembrane region" description="Helical" evidence="17">
    <location>
        <begin position="48"/>
        <end position="71"/>
    </location>
</feature>
<dbReference type="PANTHER" id="PTHR32282">
    <property type="entry name" value="BINDING PROTEIN TRANSPEPTIDASE, PUTATIVE-RELATED"/>
    <property type="match status" value="1"/>
</dbReference>
<feature type="domain" description="Penicillin-binding protein transpeptidase" evidence="18">
    <location>
        <begin position="361"/>
        <end position="607"/>
    </location>
</feature>
<sequence length="856" mass="94513">MQHYHSNWNRNHRSPSFKKVLKSVWSLPRGLWLRLKQEKKLRRRIFKLALYLAAAFLILVSLTFAVVSLSLPDPNKINARIVPQSTKIYARDGTTLLYEIHGEAKRTLIELAEIPDYAKEATIAIEDKNYYNNPGVDWRGILRAVFRNITRGELTGQGGSTITQQFVRNAILTREKTFTRKIKEIVLAIEIQQKFTKDEILKLYLNEIPYGQNAYGIEAASQTYFGKRARDLTLAESAYLAALPQAPTFYSPSGPNRDRLENRKNLVLAAMLDQGYITQTAHDTAKAEKVTFSKIKDAIIAPHFVLYVQDLLAEKYGEKTLEEGGLKIITTLDYRLQEIAEKTVAEGVAKDENRNKAHNAALVAIDPKTGQILAMVGSRDFFDEEHDGQVNVALRDRQPGSSIKPYIYAAAFKEGYSPATMLVDVKTSFGTYGNDEYIPQNYDGQNHGILSMRKALAGSLNVPAVKTLALTGVDKAISLAKDLGITSNISAERCGLALVLGGCELKLIDHVSAMGVFAAGGVRHEKTPILEVLDSKGNVLEKYEDNAEEVLDPQIAYQVVSIMSDNDARSFIFGSRSPLVLPDRVVAAKTGTTQAWKDGWTIGFTPSLVAGVWRGNSRGEEMRAGADGVIVAAPIWNQFMRAALTDTPPEQFTEPAGIQHVVVDAISGKLPTQYTQSTKTEVFAEFALPQQFDDVHIAVKINKQNGKRANAQTPQELVETRIYTVIHSEMPDNPDWEGPVRAWAEAAGYSFPPTEEDDGSISPELLPNQVSFLTPVNDQEVIAPFNVQVNISGSSVAGLDLILEGEYLGSKISPPYSFTVESAKKGWQTLTAVVKLQNGEVIQNSIRINVTANANQ</sequence>
<evidence type="ECO:0000256" key="13">
    <source>
        <dbReference type="ARBA" id="ARBA00023268"/>
    </source>
</evidence>
<comment type="subcellular location">
    <subcellularLocation>
        <location evidence="1">Cell membrane</location>
    </subcellularLocation>
</comment>
<keyword evidence="13" id="KW-0511">Multifunctional enzyme</keyword>
<dbReference type="Gene3D" id="2.60.40.10">
    <property type="entry name" value="Immunoglobulins"/>
    <property type="match status" value="1"/>
</dbReference>
<dbReference type="STRING" id="1817825.A2720_04675"/>
<evidence type="ECO:0000256" key="1">
    <source>
        <dbReference type="ARBA" id="ARBA00004236"/>
    </source>
</evidence>
<dbReference type="FunFam" id="1.10.3810.10:FF:000001">
    <property type="entry name" value="Penicillin-binding protein 1A"/>
    <property type="match status" value="1"/>
</dbReference>
<dbReference type="InterPro" id="IPR050396">
    <property type="entry name" value="Glycosyltr_51/Transpeptidase"/>
</dbReference>
<evidence type="ECO:0000256" key="6">
    <source>
        <dbReference type="ARBA" id="ARBA00022670"/>
    </source>
</evidence>
<comment type="similarity">
    <text evidence="2">In the C-terminal section; belongs to the transpeptidase family.</text>
</comment>
<dbReference type="Pfam" id="PF00912">
    <property type="entry name" value="Transgly"/>
    <property type="match status" value="1"/>
</dbReference>
<dbReference type="GO" id="GO:0071555">
    <property type="term" value="P:cell wall organization"/>
    <property type="evidence" value="ECO:0007669"/>
    <property type="project" value="UniProtKB-KW"/>
</dbReference>
<comment type="similarity">
    <text evidence="3">In the N-terminal section; belongs to the glycosyltransferase 51 family.</text>
</comment>
<keyword evidence="17" id="KW-1133">Transmembrane helix</keyword>
<evidence type="ECO:0000313" key="20">
    <source>
        <dbReference type="EMBL" id="OGE80824.1"/>
    </source>
</evidence>
<dbReference type="GO" id="GO:0009252">
    <property type="term" value="P:peptidoglycan biosynthetic process"/>
    <property type="evidence" value="ECO:0007669"/>
    <property type="project" value="UniProtKB-KW"/>
</dbReference>
<dbReference type="SUPFAM" id="SSF56601">
    <property type="entry name" value="beta-lactamase/transpeptidase-like"/>
    <property type="match status" value="1"/>
</dbReference>
<evidence type="ECO:0000256" key="17">
    <source>
        <dbReference type="SAM" id="Phobius"/>
    </source>
</evidence>
<evidence type="ECO:0000256" key="7">
    <source>
        <dbReference type="ARBA" id="ARBA00022676"/>
    </source>
</evidence>
<dbReference type="Gene3D" id="1.10.3810.10">
    <property type="entry name" value="Biosynthetic peptidoglycan transglycosylase-like"/>
    <property type="match status" value="1"/>
</dbReference>
<keyword evidence="14" id="KW-0961">Cell wall biogenesis/degradation</keyword>
<evidence type="ECO:0000256" key="4">
    <source>
        <dbReference type="ARBA" id="ARBA00022475"/>
    </source>
</evidence>
<dbReference type="InterPro" id="IPR036950">
    <property type="entry name" value="PBP_transglycosylase"/>
</dbReference>
<name>A0A1F5NTC1_9BACT</name>
<dbReference type="GO" id="GO:0008658">
    <property type="term" value="F:penicillin binding"/>
    <property type="evidence" value="ECO:0007669"/>
    <property type="project" value="InterPro"/>
</dbReference>
<dbReference type="Pfam" id="PF00905">
    <property type="entry name" value="Transpeptidase"/>
    <property type="match status" value="1"/>
</dbReference>
<keyword evidence="6" id="KW-0645">Protease</keyword>
<dbReference type="NCBIfam" id="TIGR02074">
    <property type="entry name" value="PBP_1a_fam"/>
    <property type="match status" value="1"/>
</dbReference>
<keyword evidence="5" id="KW-0121">Carboxypeptidase</keyword>
<evidence type="ECO:0000259" key="18">
    <source>
        <dbReference type="Pfam" id="PF00905"/>
    </source>
</evidence>
<gene>
    <name evidence="20" type="ORF">A2720_04675</name>
</gene>
<keyword evidence="10" id="KW-0133">Cell shape</keyword>
<dbReference type="GO" id="GO:0030288">
    <property type="term" value="C:outer membrane-bounded periplasmic space"/>
    <property type="evidence" value="ECO:0007669"/>
    <property type="project" value="TreeGrafter"/>
</dbReference>
<protein>
    <submittedName>
        <fullName evidence="20">Uncharacterized protein</fullName>
    </submittedName>
</protein>
<evidence type="ECO:0000256" key="11">
    <source>
        <dbReference type="ARBA" id="ARBA00022984"/>
    </source>
</evidence>
<accession>A0A1F5NTC1</accession>
<evidence type="ECO:0000256" key="12">
    <source>
        <dbReference type="ARBA" id="ARBA00023136"/>
    </source>
</evidence>
<organism evidence="20 21">
    <name type="scientific">Candidatus Doudnabacteria bacterium RIFCSPHIGHO2_01_FULL_46_24</name>
    <dbReference type="NCBI Taxonomy" id="1817825"/>
    <lineage>
        <taxon>Bacteria</taxon>
        <taxon>Candidatus Doudnaibacteriota</taxon>
    </lineage>
</organism>
<keyword evidence="17" id="KW-0812">Transmembrane</keyword>
<dbReference type="AlphaFoldDB" id="A0A1F5NTC1"/>
<dbReference type="EMBL" id="MFEL01000018">
    <property type="protein sequence ID" value="OGE80824.1"/>
    <property type="molecule type" value="Genomic_DNA"/>
</dbReference>
<evidence type="ECO:0000256" key="14">
    <source>
        <dbReference type="ARBA" id="ARBA00023316"/>
    </source>
</evidence>
<dbReference type="PANTHER" id="PTHR32282:SF11">
    <property type="entry name" value="PENICILLIN-BINDING PROTEIN 1B"/>
    <property type="match status" value="1"/>
</dbReference>
<evidence type="ECO:0000256" key="3">
    <source>
        <dbReference type="ARBA" id="ARBA00007739"/>
    </source>
</evidence>
<evidence type="ECO:0000313" key="21">
    <source>
        <dbReference type="Proteomes" id="UP000178892"/>
    </source>
</evidence>
<keyword evidence="8" id="KW-0808">Transferase</keyword>
<reference evidence="20 21" key="1">
    <citation type="journal article" date="2016" name="Nat. Commun.">
        <title>Thousands of microbial genomes shed light on interconnected biogeochemical processes in an aquifer system.</title>
        <authorList>
            <person name="Anantharaman K."/>
            <person name="Brown C.T."/>
            <person name="Hug L.A."/>
            <person name="Sharon I."/>
            <person name="Castelle C.J."/>
            <person name="Probst A.J."/>
            <person name="Thomas B.C."/>
            <person name="Singh A."/>
            <person name="Wilkins M.J."/>
            <person name="Karaoz U."/>
            <person name="Brodie E.L."/>
            <person name="Williams K.H."/>
            <person name="Hubbard S.S."/>
            <person name="Banfield J.F."/>
        </authorList>
    </citation>
    <scope>NUCLEOTIDE SEQUENCE [LARGE SCALE GENOMIC DNA]</scope>
</reference>
<keyword evidence="12 17" id="KW-0472">Membrane</keyword>
<comment type="catalytic activity">
    <reaction evidence="15">
        <text>Preferential cleavage: (Ac)2-L-Lys-D-Ala-|-D-Ala. Also transpeptidation of peptidyl-alanyl moieties that are N-acyl substituents of D-alanine.</text>
        <dbReference type="EC" id="3.4.16.4"/>
    </reaction>
</comment>
<keyword evidence="4" id="KW-1003">Cell membrane</keyword>
<evidence type="ECO:0000256" key="9">
    <source>
        <dbReference type="ARBA" id="ARBA00022801"/>
    </source>
</evidence>
<dbReference type="Proteomes" id="UP000178892">
    <property type="component" value="Unassembled WGS sequence"/>
</dbReference>
<dbReference type="GO" id="GO:0006508">
    <property type="term" value="P:proteolysis"/>
    <property type="evidence" value="ECO:0007669"/>
    <property type="project" value="UniProtKB-KW"/>
</dbReference>
<dbReference type="InterPro" id="IPR013783">
    <property type="entry name" value="Ig-like_fold"/>
</dbReference>